<evidence type="ECO:0000259" key="1">
    <source>
        <dbReference type="PROSITE" id="PS50043"/>
    </source>
</evidence>
<dbReference type="PROSITE" id="PS50043">
    <property type="entry name" value="HTH_LUXR_2"/>
    <property type="match status" value="1"/>
</dbReference>
<accession>A0ABU8RVI0</accession>
<organism evidence="2 3">
    <name type="scientific">Novosphingobium anseongense</name>
    <dbReference type="NCBI Taxonomy" id="3133436"/>
    <lineage>
        <taxon>Bacteria</taxon>
        <taxon>Pseudomonadati</taxon>
        <taxon>Pseudomonadota</taxon>
        <taxon>Alphaproteobacteria</taxon>
        <taxon>Sphingomonadales</taxon>
        <taxon>Sphingomonadaceae</taxon>
        <taxon>Novosphingobium</taxon>
    </lineage>
</organism>
<dbReference type="Gene3D" id="3.30.450.20">
    <property type="entry name" value="PAS domain"/>
    <property type="match status" value="1"/>
</dbReference>
<dbReference type="Gene3D" id="1.10.10.10">
    <property type="entry name" value="Winged helix-like DNA-binding domain superfamily/Winged helix DNA-binding domain"/>
    <property type="match status" value="1"/>
</dbReference>
<feature type="domain" description="HTH luxR-type" evidence="1">
    <location>
        <begin position="294"/>
        <end position="359"/>
    </location>
</feature>
<dbReference type="SMART" id="SM00421">
    <property type="entry name" value="HTH_LUXR"/>
    <property type="match status" value="1"/>
</dbReference>
<proteinExistence type="predicted"/>
<keyword evidence="3" id="KW-1185">Reference proteome</keyword>
<evidence type="ECO:0000313" key="3">
    <source>
        <dbReference type="Proteomes" id="UP001361239"/>
    </source>
</evidence>
<reference evidence="2 3" key="1">
    <citation type="submission" date="2024-03" db="EMBL/GenBank/DDBJ databases">
        <authorList>
            <person name="Jo J.-H."/>
        </authorList>
    </citation>
    <scope>NUCLEOTIDE SEQUENCE [LARGE SCALE GENOMIC DNA]</scope>
    <source>
        <strain evidence="2 3">PS1R-30</strain>
    </source>
</reference>
<comment type="caution">
    <text evidence="2">The sequence shown here is derived from an EMBL/GenBank/DDBJ whole genome shotgun (WGS) entry which is preliminary data.</text>
</comment>
<dbReference type="SUPFAM" id="SSF55785">
    <property type="entry name" value="PYP-like sensor domain (PAS domain)"/>
    <property type="match status" value="1"/>
</dbReference>
<dbReference type="EMBL" id="JBBHJZ010000002">
    <property type="protein sequence ID" value="MEJ5976716.1"/>
    <property type="molecule type" value="Genomic_DNA"/>
</dbReference>
<dbReference type="SUPFAM" id="SSF46894">
    <property type="entry name" value="C-terminal effector domain of the bipartite response regulators"/>
    <property type="match status" value="1"/>
</dbReference>
<dbReference type="RefSeq" id="WP_339586678.1">
    <property type="nucleotide sequence ID" value="NZ_JBBHJZ010000002.1"/>
</dbReference>
<dbReference type="InterPro" id="IPR036388">
    <property type="entry name" value="WH-like_DNA-bd_sf"/>
</dbReference>
<name>A0ABU8RVI0_9SPHN</name>
<dbReference type="InterPro" id="IPR000014">
    <property type="entry name" value="PAS"/>
</dbReference>
<dbReference type="Pfam" id="PF00196">
    <property type="entry name" value="GerE"/>
    <property type="match status" value="1"/>
</dbReference>
<dbReference type="Proteomes" id="UP001361239">
    <property type="component" value="Unassembled WGS sequence"/>
</dbReference>
<dbReference type="InterPro" id="IPR035965">
    <property type="entry name" value="PAS-like_dom_sf"/>
</dbReference>
<evidence type="ECO:0000313" key="2">
    <source>
        <dbReference type="EMBL" id="MEJ5976716.1"/>
    </source>
</evidence>
<dbReference type="InterPro" id="IPR000792">
    <property type="entry name" value="Tscrpt_reg_LuxR_C"/>
</dbReference>
<protein>
    <submittedName>
        <fullName evidence="2">Helix-turn-helix transcriptional regulator</fullName>
    </submittedName>
</protein>
<sequence>MIEMQGRSFRPPFVERSMAPSGWTASVSAPVDLDDGVQAPLQAYADGLRVRFGATAVAFVWHDELAGAKCIATSGVLSVSKVMRSLSARSWARGEKPQPRWQWSRLPDCTDDWLQIEFPLASGSVTVVGSVADDLYGRERLELALPELVEEAAPFFHLCEVTLRSQASAGRLRAAANLSAVGIVIVDAYANVLFANDAAERICDESRALRLTDDVIRATALSDSLRLQAAIEHVVSGRDSSTLEAPVIALNRARGRPVMLSVNPMGSSALQNDQAAAILCIFDPECNFASSIKPACEFHRLSAMESRVAELMVKGHSITEAADRLGIKEYTARSYLKQIFQKTGTNRQGELVALLLRASVQTVPQRNMRLVD</sequence>
<dbReference type="InterPro" id="IPR016032">
    <property type="entry name" value="Sig_transdc_resp-reg_C-effctor"/>
</dbReference>
<gene>
    <name evidence="2" type="ORF">WG901_08725</name>
</gene>
<dbReference type="Pfam" id="PF13188">
    <property type="entry name" value="PAS_8"/>
    <property type="match status" value="1"/>
</dbReference>